<accession>A0A5J4VJQ7</accession>
<dbReference type="EMBL" id="SNRW01006549">
    <property type="protein sequence ID" value="KAA6382867.1"/>
    <property type="molecule type" value="Genomic_DNA"/>
</dbReference>
<dbReference type="Proteomes" id="UP000324800">
    <property type="component" value="Unassembled WGS sequence"/>
</dbReference>
<protein>
    <submittedName>
        <fullName evidence="1">Uncharacterized protein</fullName>
    </submittedName>
</protein>
<organism evidence="1 2">
    <name type="scientific">Streblomastix strix</name>
    <dbReference type="NCBI Taxonomy" id="222440"/>
    <lineage>
        <taxon>Eukaryota</taxon>
        <taxon>Metamonada</taxon>
        <taxon>Preaxostyla</taxon>
        <taxon>Oxymonadida</taxon>
        <taxon>Streblomastigidae</taxon>
        <taxon>Streblomastix</taxon>
    </lineage>
</organism>
<name>A0A5J4VJQ7_9EUKA</name>
<proteinExistence type="predicted"/>
<comment type="caution">
    <text evidence="1">The sequence shown here is derived from an EMBL/GenBank/DDBJ whole genome shotgun (WGS) entry which is preliminary data.</text>
</comment>
<gene>
    <name evidence="1" type="ORF">EZS28_021607</name>
</gene>
<evidence type="ECO:0000313" key="1">
    <source>
        <dbReference type="EMBL" id="KAA6382867.1"/>
    </source>
</evidence>
<evidence type="ECO:0000313" key="2">
    <source>
        <dbReference type="Proteomes" id="UP000324800"/>
    </source>
</evidence>
<reference evidence="1 2" key="1">
    <citation type="submission" date="2019-03" db="EMBL/GenBank/DDBJ databases">
        <title>Single cell metagenomics reveals metabolic interactions within the superorganism composed of flagellate Streblomastix strix and complex community of Bacteroidetes bacteria on its surface.</title>
        <authorList>
            <person name="Treitli S.C."/>
            <person name="Kolisko M."/>
            <person name="Husnik F."/>
            <person name="Keeling P."/>
            <person name="Hampl V."/>
        </authorList>
    </citation>
    <scope>NUCLEOTIDE SEQUENCE [LARGE SCALE GENOMIC DNA]</scope>
    <source>
        <strain evidence="1">ST1C</strain>
    </source>
</reference>
<sequence>MVKQRFFFKPESCLSSNTPMPIDVSKFKVIKDDFMEEQGCKIYQDELRGQVNIFRRGKFLTTARTVAFFRILQIFDLMLTSETSKRKRIWHFGTLQS</sequence>
<dbReference type="AlphaFoldDB" id="A0A5J4VJQ7"/>